<sequence length="287" mass="32003">MPELQVLLLIKKIFLFQCDPRCPSLWTGKMLRRSVSRTPGDREFSDFMMPPTHKVVVSHPKNIVRLSLTMKIRERGRTPQREEKPLRSEASPSVWSPGPSPRRPDYVGLAALAPHAQLGNTIHALNADYQGGQLRRHPGQDCPGGPGSKGLGHKRKVAQEKRLGNFSKELKKEEVKSRKLSAKVNRLRVFEEESSHLYTSFEQTLYKAGRIPSNNGSANLKVKLDFWGKQAINNLNLNFDAAFNNLFTIGGADCFSGILTNGSRSNGPPKSTSMVHRSRLYKSGCGN</sequence>
<accession>A0A328DXD4</accession>
<dbReference type="EMBL" id="NQVE01000076">
    <property type="protein sequence ID" value="RAL49946.1"/>
    <property type="molecule type" value="Genomic_DNA"/>
</dbReference>
<reference evidence="2 3" key="1">
    <citation type="submission" date="2018-06" db="EMBL/GenBank/DDBJ databases">
        <title>The Genome of Cuscuta australis (Dodder) Provides Insight into the Evolution of Plant Parasitism.</title>
        <authorList>
            <person name="Liu H."/>
        </authorList>
    </citation>
    <scope>NUCLEOTIDE SEQUENCE [LARGE SCALE GENOMIC DNA]</scope>
    <source>
        <strain evidence="3">cv. Yunnan</strain>
        <tissue evidence="2">Vines</tissue>
    </source>
</reference>
<name>A0A328DXD4_9ASTE</name>
<comment type="caution">
    <text evidence="2">The sequence shown here is derived from an EMBL/GenBank/DDBJ whole genome shotgun (WGS) entry which is preliminary data.</text>
</comment>
<evidence type="ECO:0000313" key="3">
    <source>
        <dbReference type="Proteomes" id="UP000249390"/>
    </source>
</evidence>
<proteinExistence type="predicted"/>
<feature type="region of interest" description="Disordered" evidence="1">
    <location>
        <begin position="73"/>
        <end position="101"/>
    </location>
</feature>
<evidence type="ECO:0000256" key="1">
    <source>
        <dbReference type="SAM" id="MobiDB-lite"/>
    </source>
</evidence>
<protein>
    <submittedName>
        <fullName evidence="2">Uncharacterized protein</fullName>
    </submittedName>
</protein>
<dbReference type="Proteomes" id="UP000249390">
    <property type="component" value="Unassembled WGS sequence"/>
</dbReference>
<organism evidence="2 3">
    <name type="scientific">Cuscuta australis</name>
    <dbReference type="NCBI Taxonomy" id="267555"/>
    <lineage>
        <taxon>Eukaryota</taxon>
        <taxon>Viridiplantae</taxon>
        <taxon>Streptophyta</taxon>
        <taxon>Embryophyta</taxon>
        <taxon>Tracheophyta</taxon>
        <taxon>Spermatophyta</taxon>
        <taxon>Magnoliopsida</taxon>
        <taxon>eudicotyledons</taxon>
        <taxon>Gunneridae</taxon>
        <taxon>Pentapetalae</taxon>
        <taxon>asterids</taxon>
        <taxon>lamiids</taxon>
        <taxon>Solanales</taxon>
        <taxon>Convolvulaceae</taxon>
        <taxon>Cuscuteae</taxon>
        <taxon>Cuscuta</taxon>
        <taxon>Cuscuta subgen. Grammica</taxon>
        <taxon>Cuscuta sect. Cleistogrammica</taxon>
    </lineage>
</organism>
<keyword evidence="3" id="KW-1185">Reference proteome</keyword>
<feature type="compositionally biased region" description="Basic and acidic residues" evidence="1">
    <location>
        <begin position="73"/>
        <end position="87"/>
    </location>
</feature>
<gene>
    <name evidence="2" type="ORF">DM860_002237</name>
</gene>
<evidence type="ECO:0000313" key="2">
    <source>
        <dbReference type="EMBL" id="RAL49946.1"/>
    </source>
</evidence>
<dbReference type="AlphaFoldDB" id="A0A328DXD4"/>